<sequence>QVAAPPSPRVRVPDTSGRVTQPKLREPPGCGSPSAMLGYLAGTSGWPSGLRQQT</sequence>
<accession>A0AAE1HB63</accession>
<dbReference type="AlphaFoldDB" id="A0AAE1HB63"/>
<evidence type="ECO:0000256" key="1">
    <source>
        <dbReference type="SAM" id="MobiDB-lite"/>
    </source>
</evidence>
<proteinExistence type="predicted"/>
<reference evidence="2" key="1">
    <citation type="submission" date="2021-07" db="EMBL/GenBank/DDBJ databases">
        <authorList>
            <person name="Catto M.A."/>
            <person name="Jacobson A."/>
            <person name="Kennedy G."/>
            <person name="Labadie P."/>
            <person name="Hunt B.G."/>
            <person name="Srinivasan R."/>
        </authorList>
    </citation>
    <scope>NUCLEOTIDE SEQUENCE</scope>
    <source>
        <strain evidence="2">PL_HMW_Pooled</strain>
        <tissue evidence="2">Head</tissue>
    </source>
</reference>
<comment type="caution">
    <text evidence="2">The sequence shown here is derived from an EMBL/GenBank/DDBJ whole genome shotgun (WGS) entry which is preliminary data.</text>
</comment>
<keyword evidence="3" id="KW-1185">Reference proteome</keyword>
<dbReference type="EMBL" id="JAHWGI010000863">
    <property type="protein sequence ID" value="KAK3918070.1"/>
    <property type="molecule type" value="Genomic_DNA"/>
</dbReference>
<protein>
    <submittedName>
        <fullName evidence="2">Protein WEAK CHLOROPLAST MOVEMENT UNDER BLUE LIGHT-like 3</fullName>
    </submittedName>
</protein>
<feature type="non-terminal residue" evidence="2">
    <location>
        <position position="54"/>
    </location>
</feature>
<organism evidence="2 3">
    <name type="scientific">Frankliniella fusca</name>
    <dbReference type="NCBI Taxonomy" id="407009"/>
    <lineage>
        <taxon>Eukaryota</taxon>
        <taxon>Metazoa</taxon>
        <taxon>Ecdysozoa</taxon>
        <taxon>Arthropoda</taxon>
        <taxon>Hexapoda</taxon>
        <taxon>Insecta</taxon>
        <taxon>Pterygota</taxon>
        <taxon>Neoptera</taxon>
        <taxon>Paraneoptera</taxon>
        <taxon>Thysanoptera</taxon>
        <taxon>Terebrantia</taxon>
        <taxon>Thripoidea</taxon>
        <taxon>Thripidae</taxon>
        <taxon>Frankliniella</taxon>
    </lineage>
</organism>
<dbReference type="Proteomes" id="UP001219518">
    <property type="component" value="Unassembled WGS sequence"/>
</dbReference>
<evidence type="ECO:0000313" key="3">
    <source>
        <dbReference type="Proteomes" id="UP001219518"/>
    </source>
</evidence>
<feature type="region of interest" description="Disordered" evidence="1">
    <location>
        <begin position="1"/>
        <end position="54"/>
    </location>
</feature>
<reference evidence="2" key="2">
    <citation type="journal article" date="2023" name="BMC Genomics">
        <title>Pest status, molecular evolution, and epigenetic factors derived from the genome assembly of Frankliniella fusca, a thysanopteran phytovirus vector.</title>
        <authorList>
            <person name="Catto M.A."/>
            <person name="Labadie P.E."/>
            <person name="Jacobson A.L."/>
            <person name="Kennedy G.G."/>
            <person name="Srinivasan R."/>
            <person name="Hunt B.G."/>
        </authorList>
    </citation>
    <scope>NUCLEOTIDE SEQUENCE</scope>
    <source>
        <strain evidence="2">PL_HMW_Pooled</strain>
    </source>
</reference>
<evidence type="ECO:0000313" key="2">
    <source>
        <dbReference type="EMBL" id="KAK3918070.1"/>
    </source>
</evidence>
<gene>
    <name evidence="2" type="ORF">KUF71_007524</name>
</gene>
<name>A0AAE1HB63_9NEOP</name>